<dbReference type="PANTHER" id="PTHR43084">
    <property type="entry name" value="PERSULFIDE DIOXYGENASE ETHE1"/>
    <property type="match status" value="1"/>
</dbReference>
<dbReference type="InterPro" id="IPR044528">
    <property type="entry name" value="POD-like_MBL-fold"/>
</dbReference>
<dbReference type="SMART" id="SM00849">
    <property type="entry name" value="Lactamase_B"/>
    <property type="match status" value="1"/>
</dbReference>
<dbReference type="SUPFAM" id="SSF56281">
    <property type="entry name" value="Metallo-hydrolase/oxidoreductase"/>
    <property type="match status" value="1"/>
</dbReference>
<dbReference type="OrthoDB" id="9784009at2"/>
<dbReference type="GO" id="GO:0070813">
    <property type="term" value="P:hydrogen sulfide metabolic process"/>
    <property type="evidence" value="ECO:0007669"/>
    <property type="project" value="TreeGrafter"/>
</dbReference>
<dbReference type="InterPro" id="IPR036873">
    <property type="entry name" value="Rhodanese-like_dom_sf"/>
</dbReference>
<dbReference type="InterPro" id="IPR001763">
    <property type="entry name" value="Rhodanese-like_dom"/>
</dbReference>
<evidence type="ECO:0000259" key="2">
    <source>
        <dbReference type="PROSITE" id="PS50206"/>
    </source>
</evidence>
<dbReference type="GO" id="GO:0050313">
    <property type="term" value="F:sulfur dioxygenase activity"/>
    <property type="evidence" value="ECO:0007669"/>
    <property type="project" value="InterPro"/>
</dbReference>
<dbReference type="Gene3D" id="3.40.250.10">
    <property type="entry name" value="Rhodanese-like domain"/>
    <property type="match status" value="2"/>
</dbReference>
<gene>
    <name evidence="3" type="ORF">FRY97_18570</name>
</gene>
<feature type="domain" description="Rhodanese" evidence="2">
    <location>
        <begin position="374"/>
        <end position="462"/>
    </location>
</feature>
<keyword evidence="4" id="KW-1185">Reference proteome</keyword>
<reference evidence="3 4" key="1">
    <citation type="submission" date="2019-08" db="EMBL/GenBank/DDBJ databases">
        <title>Genome of Phaeodactylibacter luteus.</title>
        <authorList>
            <person name="Bowman J.P."/>
        </authorList>
    </citation>
    <scope>NUCLEOTIDE SEQUENCE [LARGE SCALE GENOMIC DNA]</scope>
    <source>
        <strain evidence="3 4">KCTC 42180</strain>
    </source>
</reference>
<comment type="caution">
    <text evidence="3">The sequence shown here is derived from an EMBL/GenBank/DDBJ whole genome shotgun (WGS) entry which is preliminary data.</text>
</comment>
<dbReference type="Pfam" id="PF00581">
    <property type="entry name" value="Rhodanese"/>
    <property type="match status" value="2"/>
</dbReference>
<dbReference type="RefSeq" id="WP_147169073.1">
    <property type="nucleotide sequence ID" value="NZ_VOOR01000054.1"/>
</dbReference>
<keyword evidence="3" id="KW-0378">Hydrolase</keyword>
<dbReference type="GO" id="GO:0046872">
    <property type="term" value="F:metal ion binding"/>
    <property type="evidence" value="ECO:0007669"/>
    <property type="project" value="UniProtKB-KW"/>
</dbReference>
<name>A0A5C6RJP4_9BACT</name>
<dbReference type="CDD" id="cd00158">
    <property type="entry name" value="RHOD"/>
    <property type="match status" value="2"/>
</dbReference>
<dbReference type="FunFam" id="3.60.15.10:FF:000030">
    <property type="entry name" value="Metallo-beta-lactamase family protein"/>
    <property type="match status" value="1"/>
</dbReference>
<protein>
    <submittedName>
        <fullName evidence="3">MBL fold metallo-hydrolase</fullName>
    </submittedName>
</protein>
<dbReference type="SMART" id="SM00450">
    <property type="entry name" value="RHOD"/>
    <property type="match status" value="2"/>
</dbReference>
<dbReference type="PROSITE" id="PS50206">
    <property type="entry name" value="RHODANESE_3"/>
    <property type="match status" value="2"/>
</dbReference>
<accession>A0A5C6RJP4</accession>
<evidence type="ECO:0000313" key="4">
    <source>
        <dbReference type="Proteomes" id="UP000321580"/>
    </source>
</evidence>
<keyword evidence="1" id="KW-0479">Metal-binding</keyword>
<dbReference type="PANTHER" id="PTHR43084:SF1">
    <property type="entry name" value="PERSULFIDE DIOXYGENASE ETHE1, MITOCHONDRIAL"/>
    <property type="match status" value="1"/>
</dbReference>
<dbReference type="GO" id="GO:0016787">
    <property type="term" value="F:hydrolase activity"/>
    <property type="evidence" value="ECO:0007669"/>
    <property type="project" value="UniProtKB-KW"/>
</dbReference>
<proteinExistence type="predicted"/>
<dbReference type="GO" id="GO:0006749">
    <property type="term" value="P:glutathione metabolic process"/>
    <property type="evidence" value="ECO:0007669"/>
    <property type="project" value="InterPro"/>
</dbReference>
<dbReference type="InterPro" id="IPR036866">
    <property type="entry name" value="RibonucZ/Hydroxyglut_hydro"/>
</dbReference>
<sequence>MEIQQIYTNCLAQGAYYVQSEGEAAVIDPMREPRPYLQRAKEGGATIKFVFETHFHADFVSGHLDLAKQSGATIVYGPGAHTGYEKYEAQDGEVFRVGAITIQALHTPGHTPESTAYLLRDASGRPYAIFTGDTLFIGDVGRPDLAQQSGHSPEDMARALYNSLREKIMPLPDDVLVYPAHGAGSACGKNMSAETWDTLGNQKRTNYALSEGLSVEAFVAAVTEGLQPPPPYFAQNAELNKSGYAALDEVKEKGLRALEPDAFEALATAARALVLDVREKSIFSKGFVPGSIFIGLEGNFASWSGTLISDLQQPILLVAPEGQEEEAVERLARVGYTHTLGYLKGGFEAWEAAGREIDAIETIGVAAFGADYESGQVEHVVDVRRPEEYEAGHVAGAQLLTLETINGHLHEVQPGKRTYLHCRSGYRSTIAASILKARGLHTVVNLHGMVDELLGCGLPAVFPEVEGQ</sequence>
<dbReference type="SUPFAM" id="SSF52821">
    <property type="entry name" value="Rhodanese/Cell cycle control phosphatase"/>
    <property type="match status" value="2"/>
</dbReference>
<dbReference type="Proteomes" id="UP000321580">
    <property type="component" value="Unassembled WGS sequence"/>
</dbReference>
<dbReference type="InterPro" id="IPR001279">
    <property type="entry name" value="Metallo-B-lactamas"/>
</dbReference>
<dbReference type="InterPro" id="IPR051682">
    <property type="entry name" value="Mito_Persulfide_Diox"/>
</dbReference>
<evidence type="ECO:0000256" key="1">
    <source>
        <dbReference type="ARBA" id="ARBA00022723"/>
    </source>
</evidence>
<dbReference type="CDD" id="cd07724">
    <property type="entry name" value="POD-like_MBL-fold"/>
    <property type="match status" value="1"/>
</dbReference>
<dbReference type="AlphaFoldDB" id="A0A5C6RJP4"/>
<dbReference type="Gene3D" id="3.60.15.10">
    <property type="entry name" value="Ribonuclease Z/Hydroxyacylglutathione hydrolase-like"/>
    <property type="match status" value="1"/>
</dbReference>
<organism evidence="3 4">
    <name type="scientific">Phaeodactylibacter luteus</name>
    <dbReference type="NCBI Taxonomy" id="1564516"/>
    <lineage>
        <taxon>Bacteria</taxon>
        <taxon>Pseudomonadati</taxon>
        <taxon>Bacteroidota</taxon>
        <taxon>Saprospiria</taxon>
        <taxon>Saprospirales</taxon>
        <taxon>Haliscomenobacteraceae</taxon>
        <taxon>Phaeodactylibacter</taxon>
    </lineage>
</organism>
<dbReference type="Pfam" id="PF00753">
    <property type="entry name" value="Lactamase_B"/>
    <property type="match status" value="1"/>
</dbReference>
<evidence type="ECO:0000313" key="3">
    <source>
        <dbReference type="EMBL" id="TXB61552.1"/>
    </source>
</evidence>
<dbReference type="EMBL" id="VOOR01000054">
    <property type="protein sequence ID" value="TXB61552.1"/>
    <property type="molecule type" value="Genomic_DNA"/>
</dbReference>
<feature type="domain" description="Rhodanese" evidence="2">
    <location>
        <begin position="268"/>
        <end position="359"/>
    </location>
</feature>